<feature type="region of interest" description="Disordered" evidence="2">
    <location>
        <begin position="261"/>
        <end position="318"/>
    </location>
</feature>
<dbReference type="EMBL" id="BPLQ01005857">
    <property type="protein sequence ID" value="GIY18003.1"/>
    <property type="molecule type" value="Genomic_DNA"/>
</dbReference>
<feature type="compositionally biased region" description="Basic and acidic residues" evidence="2">
    <location>
        <begin position="2177"/>
        <end position="2191"/>
    </location>
</feature>
<feature type="compositionally biased region" description="Polar residues" evidence="2">
    <location>
        <begin position="1742"/>
        <end position="1753"/>
    </location>
</feature>
<proteinExistence type="predicted"/>
<evidence type="ECO:0000256" key="1">
    <source>
        <dbReference type="SAM" id="Coils"/>
    </source>
</evidence>
<name>A0AAV4RD51_9ARAC</name>
<feature type="compositionally biased region" description="Polar residues" evidence="2">
    <location>
        <begin position="2163"/>
        <end position="2176"/>
    </location>
</feature>
<dbReference type="Proteomes" id="UP001054837">
    <property type="component" value="Unassembled WGS sequence"/>
</dbReference>
<feature type="compositionally biased region" description="Basic and acidic residues" evidence="2">
    <location>
        <begin position="303"/>
        <end position="318"/>
    </location>
</feature>
<feature type="region of interest" description="Disordered" evidence="2">
    <location>
        <begin position="2145"/>
        <end position="2191"/>
    </location>
</feature>
<keyword evidence="1" id="KW-0175">Coiled coil</keyword>
<feature type="region of interest" description="Disordered" evidence="2">
    <location>
        <begin position="1260"/>
        <end position="1288"/>
    </location>
</feature>
<sequence>MDPDSTEGGNVISFSTQKVLKNDILNSNDDSLNAIISTYKEEDALADIIQSSHIDMAQFNIVSTCPSANRQDISQNATFLNGCAETSIAELSHKNDILKKQNNELLKKYAAKQEEQSKTGEQLAQTLIESYKYRQEIDKLTSTCEQLQKEKVDLEIQVKHDEAQLFQYKHLTFDSKKDADKISELEKLISIREKLVTKAQKDICSCKDTLLEQTRENRKLKFANKHMKNWFIKFSSKLEKANLLTAAERSNLEKLKKGIPIVTEDEEERNPPSSTQNMENENIIPEQDYSLITPLKDQGYEESGSKEDNIKFNQKHEKSEYKKNDIQFNQKNDKCENKKDVIHLNQNKTTIIPKCIIKDSHVSIDHSSDKVISTLRLMHQQLKNASCLISPIPKTPPPTIKDYNLLPNTPRECLMTDTPEVLALPAKKNLFKIPDCHRLLTNNPLSCSSRRQAFSHQQSEGFEVSRETAHNQFISNEPIRRIKEEKKTLDSYSVNENSTGINSSQKMCNISAKRFNDGVIKFDFNLNKNVEIKLDSNGYNVSCLLLPSEQNVPITHGKESTHTQTDELPNKDENIVYQKQKPISKFSFVPVQPSNASTPSSFVSNNMNSRSYCYTEKESPLDMESSFGYNHIPLDVSARNSQSCVDDLSSESGVEDYTVSSSCENSSPCKKRFKTFAPTSFKVEDYSLSNVKNSIFNPPKIKRSKVRSSKTHSKHKSKMHSFSSFSEVIEEAGSFVEWEENLNCEESRANEANSTPVKKGCSEVNDESANTVPMPSYCKTLPNYTVAVNEKSVINEDDIKAKNKKSDEIFPETLVDEESNYNSLKSGLFKGDKNREDIHSPRKDHKELISFVSEEPYKTNYRPDIALDIQSSYKKSPRQLNKNTDLNHSLEKVSDSTCSELDESELSTGMNFTSVEKRRKKSLPVSIEQPDISSPLKNQIICNRVISSNNKTTVKNTISEVLVTESYKTDKPISDILVNDGKELFDSVGGHHVHQEQVRVSGIPTLMNSEKQNETLSGTYSFSAKNDEFLHFDTNLNEENKGYASSQDDFVTKHENSLNQLEMNKNRNQLFEDFEAFQQDTASSDSEAICKSKLSNKGNSSKCALINKSKGIRKITNESYFVPTRSKGRTIHSRFTVKNTKPSISIINIATSENFENRGGNVELNEKHEAIDSSLNRHDFIPSYITLPKQLEECKTLKEPNAVNSKNLNNNMSLANKLKEIDEYKLIKKSEDILTSVKNENKTNSITNAEFSINKSNLKRMDSQDKSVASNEHGENNPNFRFDNEKAPNYSENFTNSVQSIEELKIPQEIVTGGKKRISRVVSQQSKIAGVIEPTNIKQEKKIIANKNVSETIKVTKQSRKVTAKKSLRKMAAIKKQAIEWTAKRTKPEIENSTELLAPTISNVTNSLEEKNSEKMCKSDEHVLCINDNQKKVSMNLEKNFNNGIINNLRSSAKIVGGTISAIQEASEDGTCNNLVKDLFNKHKKNAEIKEKKNTTESTLKLKNKQNKNVLVQDSNKGDTSIITNLPVGQQINQKIETNDFRSIKEKSKTILNSNVDIFKTDCLPKEGNQLFSANTSVSPQQEIKLKSPTQNSTIEINLPINSSVKCDIFGSKIFQELVDFDNTHTAELPSEKFVSKSSILETSTSATLDEVCNIDCVNLNEHTMFENQNAVQVMNNVSIDCDKAHEELRNSSISAKTLKELKIDESTSLGSKKRVSRVAKKLKTAKAIKSTSTEHREQTVENKNASNSTKIAKQNRKKISKKAVALKKQAIKWSYKIKEPEMEQPMELVALATNNVAYISEEETFEKTVQEKKVILHINDSQKRVSKKNNKSFCDDIVDNFNSSVAIGNENACVVQEASEEETCNNLTEDLLNKHLTNTKIKERENVRDSTLKLKNKQNKNVLPKKGNVSPITSLPSNQEINTEAKEFLNTKEHNKINSNVDIFETGIYLPKERETSAVIKVNTSIQNSTVEANFPINSSAKIPQFGLFASREFKLDDVHSFSSLIAPTRLLAKPGFTEASTFPRRGKACTTAFNDGDNPNENHQFEMNENDAQQMKANDISLLDHKPFMDNLIFLSPIKDKLPCSVSETGQNTTSLKDNVELLDAKETLATPKHAFMELPVVNNASDMSPKFESISNDVFNKNKRHKKSKKLPSEIDENKTNFISNYSEPQNEENVNKDTARKSPLSDRDPGFINAFSSEIDSDFETNLVIAEEIEISSPNTISEINSNNSTAPKKSQKRIVSNTSDPIHLAFNNVDKLKIKDSHYELYRDNLFSVLTNPSIVPNIKNLICHLVEYFSESKRSPMMSFLKNSDPNVLLPASEKCIVEVLFLIHQKNIPHLDKLLCYTVDAFHKIVIGKPQYKISGLSSFCRVITAICRLLKNPEKPRRLCNDLIKYGYVDGPFLIASIVSVWKEAFKVSDRCTVEEKLFLNGLAVISKSKPKLSTSKEKRKLSDYQWKTCFGILQLFLNCEIRNDVMDIISYLKMLIDQKYKKDNYDKAYLVTGSLVMYSRIQGFTWSHKHLLEDFINPNLNLYSNKEPNELAFQFFAYLYADIFHPYDNCKDVYSSYMRHEREFVHFYAGAGLLKLCSLRKDDLTDELMELIENYSQDARLSYVTKYWTVRSISDLKLNSVADIIDLTMQSCVI</sequence>
<reference evidence="3 4" key="1">
    <citation type="submission" date="2021-06" db="EMBL/GenBank/DDBJ databases">
        <title>Caerostris darwini draft genome.</title>
        <authorList>
            <person name="Kono N."/>
            <person name="Arakawa K."/>
        </authorList>
    </citation>
    <scope>NUCLEOTIDE SEQUENCE [LARGE SCALE GENOMIC DNA]</scope>
</reference>
<gene>
    <name evidence="3" type="primary">AVEN_141180_2</name>
    <name evidence="3" type="ORF">CDAR_462172</name>
</gene>
<keyword evidence="4" id="KW-1185">Reference proteome</keyword>
<comment type="caution">
    <text evidence="3">The sequence shown here is derived from an EMBL/GenBank/DDBJ whole genome shotgun (WGS) entry which is preliminary data.</text>
</comment>
<protein>
    <submittedName>
        <fullName evidence="3">Uncharacterized protein</fullName>
    </submittedName>
</protein>
<feature type="region of interest" description="Disordered" evidence="2">
    <location>
        <begin position="1730"/>
        <end position="1757"/>
    </location>
</feature>
<evidence type="ECO:0000313" key="4">
    <source>
        <dbReference type="Proteomes" id="UP001054837"/>
    </source>
</evidence>
<feature type="coiled-coil region" evidence="1">
    <location>
        <begin position="88"/>
        <end position="164"/>
    </location>
</feature>
<accession>A0AAV4RD51</accession>
<evidence type="ECO:0000256" key="2">
    <source>
        <dbReference type="SAM" id="MobiDB-lite"/>
    </source>
</evidence>
<organism evidence="3 4">
    <name type="scientific">Caerostris darwini</name>
    <dbReference type="NCBI Taxonomy" id="1538125"/>
    <lineage>
        <taxon>Eukaryota</taxon>
        <taxon>Metazoa</taxon>
        <taxon>Ecdysozoa</taxon>
        <taxon>Arthropoda</taxon>
        <taxon>Chelicerata</taxon>
        <taxon>Arachnida</taxon>
        <taxon>Araneae</taxon>
        <taxon>Araneomorphae</taxon>
        <taxon>Entelegynae</taxon>
        <taxon>Araneoidea</taxon>
        <taxon>Araneidae</taxon>
        <taxon>Caerostris</taxon>
    </lineage>
</organism>
<feature type="compositionally biased region" description="Polar residues" evidence="2">
    <location>
        <begin position="271"/>
        <end position="280"/>
    </location>
</feature>
<evidence type="ECO:0000313" key="3">
    <source>
        <dbReference type="EMBL" id="GIY18003.1"/>
    </source>
</evidence>